<evidence type="ECO:0000313" key="3">
    <source>
        <dbReference type="Proteomes" id="UP000694405"/>
    </source>
</evidence>
<gene>
    <name evidence="2" type="primary">LOC101881683</name>
</gene>
<dbReference type="PANTHER" id="PTHR34768">
    <property type="entry name" value="COILED-COIL DOMAIN-CONTAINING PROTEIN 89"/>
    <property type="match status" value="1"/>
</dbReference>
<organism evidence="2 3">
    <name type="scientific">Melopsittacus undulatus</name>
    <name type="common">Budgerigar</name>
    <name type="synonym">Psittacus undulatus</name>
    <dbReference type="NCBI Taxonomy" id="13146"/>
    <lineage>
        <taxon>Eukaryota</taxon>
        <taxon>Metazoa</taxon>
        <taxon>Chordata</taxon>
        <taxon>Craniata</taxon>
        <taxon>Vertebrata</taxon>
        <taxon>Euteleostomi</taxon>
        <taxon>Archelosauria</taxon>
        <taxon>Archosauria</taxon>
        <taxon>Dinosauria</taxon>
        <taxon>Saurischia</taxon>
        <taxon>Theropoda</taxon>
        <taxon>Coelurosauria</taxon>
        <taxon>Aves</taxon>
        <taxon>Neognathae</taxon>
        <taxon>Neoaves</taxon>
        <taxon>Telluraves</taxon>
        <taxon>Australaves</taxon>
        <taxon>Psittaciformes</taxon>
        <taxon>Psittaculidae</taxon>
        <taxon>Melopsittacus</taxon>
    </lineage>
</organism>
<reference evidence="2" key="2">
    <citation type="submission" date="2025-08" db="UniProtKB">
        <authorList>
            <consortium name="Ensembl"/>
        </authorList>
    </citation>
    <scope>IDENTIFICATION</scope>
</reference>
<dbReference type="PANTHER" id="PTHR34768:SF2">
    <property type="entry name" value="COILED-COIL DOMAIN CONTAINING 89"/>
    <property type="match status" value="1"/>
</dbReference>
<accession>A0A8C6K4E3</accession>
<proteinExistence type="predicted"/>
<name>A0A8C6K4E3_MELUD</name>
<reference evidence="2" key="3">
    <citation type="submission" date="2025-09" db="UniProtKB">
        <authorList>
            <consortium name="Ensembl"/>
        </authorList>
    </citation>
    <scope>IDENTIFICATION</scope>
</reference>
<dbReference type="Proteomes" id="UP000694405">
    <property type="component" value="Chromosome 2"/>
</dbReference>
<keyword evidence="3" id="KW-1185">Reference proteome</keyword>
<accession>A0A8V5FMU6</accession>
<dbReference type="InterPro" id="IPR043450">
    <property type="entry name" value="CCDC89-like"/>
</dbReference>
<evidence type="ECO:0000256" key="1">
    <source>
        <dbReference type="ARBA" id="ARBA00023054"/>
    </source>
</evidence>
<evidence type="ECO:0000313" key="2">
    <source>
        <dbReference type="Ensembl" id="ENSMUNP00000022100.2"/>
    </source>
</evidence>
<keyword evidence="1" id="KW-0175">Coiled coil</keyword>
<protein>
    <submittedName>
        <fullName evidence="2">Uncharacterized protein</fullName>
    </submittedName>
</protein>
<dbReference type="Ensembl" id="ENSMUNT00000025219.2">
    <property type="protein sequence ID" value="ENSMUNP00000022100.2"/>
    <property type="gene ID" value="ENSMUNG00000016638.2"/>
</dbReference>
<dbReference type="AlphaFoldDB" id="A0A8C6K4E3"/>
<reference evidence="2" key="1">
    <citation type="submission" date="2020-03" db="EMBL/GenBank/DDBJ databases">
        <title>Melopsittacus undulatus (budgerigar) genome, bMelUnd1, maternal haplotype with Z.</title>
        <authorList>
            <person name="Gedman G."/>
            <person name="Mountcastle J."/>
            <person name="Haase B."/>
            <person name="Formenti G."/>
            <person name="Wright T."/>
            <person name="Apodaca J."/>
            <person name="Pelan S."/>
            <person name="Chow W."/>
            <person name="Rhie A."/>
            <person name="Howe K."/>
            <person name="Fedrigo O."/>
            <person name="Jarvis E.D."/>
        </authorList>
    </citation>
    <scope>NUCLEOTIDE SEQUENCE [LARGE SCALE GENOMIC DNA]</scope>
</reference>
<sequence>SPYLQSEKAAMANSTSDSKMRQVIEDLTKGLKELCGSLEDEKSEKALLQSQLEQHHLICMLKKKVEDAYKQCRGLEQQNVALEKLRREDAVKMKAQTQQIQCLERCFKDLADNHEKMIQLKDEHREQNIQLQEENKRLRQENQVLFGQAMKEKEAEVLQLAAQARKLSEQLDSLQEKCAYETCRAQEREEELLEAKSQQASAYTWELDSLKHHLQCLQEQHEQTLAKVKHMESQQRAQDSELRARLQTANEEKKQLLNLATERGKALQDKQQEIQQLWKKLETAEKAKRKAEKRMVKEAAAADSELKVQELQQELESSKQAYNELALHFNAYRKHSEDLLTKEKALNVKLRHLLV</sequence>